<comment type="catalytic activity">
    <reaction evidence="6 7">
        <text>(6R)-5,10-methylene-5,6,7,8-tetrahydrofolate + 3-methyl-2-oxobutanoate + H2O = 2-dehydropantoate + (6S)-5,6,7,8-tetrahydrofolate</text>
        <dbReference type="Rhea" id="RHEA:11824"/>
        <dbReference type="ChEBI" id="CHEBI:11561"/>
        <dbReference type="ChEBI" id="CHEBI:11851"/>
        <dbReference type="ChEBI" id="CHEBI:15377"/>
        <dbReference type="ChEBI" id="CHEBI:15636"/>
        <dbReference type="ChEBI" id="CHEBI:57453"/>
        <dbReference type="EC" id="2.1.2.11"/>
    </reaction>
</comment>
<name>A0A1E4TXQ2_PACTA</name>
<keyword evidence="5 7" id="KW-0808">Transferase</keyword>
<dbReference type="NCBIfam" id="TIGR00222">
    <property type="entry name" value="panB"/>
    <property type="match status" value="1"/>
</dbReference>
<keyword evidence="9" id="KW-1185">Reference proteome</keyword>
<dbReference type="GO" id="GO:0003864">
    <property type="term" value="F:3-methyl-2-oxobutanoate hydroxymethyltransferase activity"/>
    <property type="evidence" value="ECO:0007669"/>
    <property type="project" value="UniProtKB-EC"/>
</dbReference>
<dbReference type="GO" id="GO:0005739">
    <property type="term" value="C:mitochondrion"/>
    <property type="evidence" value="ECO:0007669"/>
    <property type="project" value="EnsemblFungi"/>
</dbReference>
<dbReference type="PANTHER" id="PTHR20881:SF0">
    <property type="entry name" value="3-METHYL-2-OXOBUTANOATE HYDROXYMETHYLTRANSFERASE"/>
    <property type="match status" value="1"/>
</dbReference>
<dbReference type="EMBL" id="KV454012">
    <property type="protein sequence ID" value="ODV96542.1"/>
    <property type="molecule type" value="Genomic_DNA"/>
</dbReference>
<dbReference type="InterPro" id="IPR003700">
    <property type="entry name" value="Pantoate_hydroxy_MeTrfase"/>
</dbReference>
<dbReference type="Proteomes" id="UP000094236">
    <property type="component" value="Unassembled WGS sequence"/>
</dbReference>
<comment type="pathway">
    <text evidence="1 7">Cofactor biosynthesis; (R)-pantothenate biosynthesis; (R)-pantoate from 3-methyl-2-oxobutanoate: step 1/2.</text>
</comment>
<dbReference type="SUPFAM" id="SSF51621">
    <property type="entry name" value="Phosphoenolpyruvate/pyruvate domain"/>
    <property type="match status" value="1"/>
</dbReference>
<dbReference type="Pfam" id="PF02548">
    <property type="entry name" value="Pantoate_transf"/>
    <property type="match status" value="1"/>
</dbReference>
<keyword evidence="7" id="KW-0566">Pantothenate biosynthesis</keyword>
<evidence type="ECO:0000256" key="5">
    <source>
        <dbReference type="ARBA" id="ARBA00022679"/>
    </source>
</evidence>
<dbReference type="GO" id="GO:0000287">
    <property type="term" value="F:magnesium ion binding"/>
    <property type="evidence" value="ECO:0007669"/>
    <property type="project" value="TreeGrafter"/>
</dbReference>
<dbReference type="UniPathway" id="UPA00028">
    <property type="reaction ID" value="UER00003"/>
</dbReference>
<dbReference type="OrthoDB" id="425211at2759"/>
<dbReference type="EC" id="2.1.2.11" evidence="4 7"/>
<dbReference type="CDD" id="cd06557">
    <property type="entry name" value="KPHMT-like"/>
    <property type="match status" value="1"/>
</dbReference>
<dbReference type="AlphaFoldDB" id="A0A1E4TXQ2"/>
<organism evidence="8 9">
    <name type="scientific">Pachysolen tannophilus NRRL Y-2460</name>
    <dbReference type="NCBI Taxonomy" id="669874"/>
    <lineage>
        <taxon>Eukaryota</taxon>
        <taxon>Fungi</taxon>
        <taxon>Dikarya</taxon>
        <taxon>Ascomycota</taxon>
        <taxon>Saccharomycotina</taxon>
        <taxon>Pichiomycetes</taxon>
        <taxon>Pachysolenaceae</taxon>
        <taxon>Pachysolen</taxon>
    </lineage>
</organism>
<dbReference type="InterPro" id="IPR040442">
    <property type="entry name" value="Pyrv_kinase-like_dom_sf"/>
</dbReference>
<dbReference type="PANTHER" id="PTHR20881">
    <property type="entry name" value="3-METHYL-2-OXOBUTANOATE HYDROXYMETHYLTRANSFERASE"/>
    <property type="match status" value="1"/>
</dbReference>
<proteinExistence type="inferred from homology"/>
<gene>
    <name evidence="8" type="ORF">PACTADRAFT_39869</name>
</gene>
<evidence type="ECO:0000256" key="4">
    <source>
        <dbReference type="ARBA" id="ARBA00012618"/>
    </source>
</evidence>
<comment type="function">
    <text evidence="7">Catalyzes the reversible reaction in which hydroxymethyl group from 5,10-methylenetetrahydrofolate is transferred onto alpha-ketoisovalerate to form ketopantoate.</text>
</comment>
<comment type="subunit">
    <text evidence="3">Homotetramer.</text>
</comment>
<protein>
    <recommendedName>
        <fullName evidence="4 7">3-methyl-2-oxobutanoate hydroxymethyltransferase</fullName>
        <ecNumber evidence="4 7">2.1.2.11</ecNumber>
    </recommendedName>
</protein>
<dbReference type="PIRSF" id="PIRSF000388">
    <property type="entry name" value="Pantoate_hydroxy_MeTrfase"/>
    <property type="match status" value="1"/>
</dbReference>
<evidence type="ECO:0000256" key="6">
    <source>
        <dbReference type="ARBA" id="ARBA00049172"/>
    </source>
</evidence>
<evidence type="ECO:0000256" key="3">
    <source>
        <dbReference type="ARBA" id="ARBA00011881"/>
    </source>
</evidence>
<evidence type="ECO:0000256" key="1">
    <source>
        <dbReference type="ARBA" id="ARBA00005033"/>
    </source>
</evidence>
<dbReference type="NCBIfam" id="NF001452">
    <property type="entry name" value="PRK00311.1"/>
    <property type="match status" value="1"/>
</dbReference>
<dbReference type="GO" id="GO:0015940">
    <property type="term" value="P:pantothenate biosynthetic process"/>
    <property type="evidence" value="ECO:0007669"/>
    <property type="project" value="UniProtKB-UniPathway"/>
</dbReference>
<sequence length="311" mass="34854">MFRNSVSKSVGYFSRLRKYSSHSQRVGQTTLSEIYNLYQNKVPLTCITAHDYITAKIADNASNIDMILIGDSLSMVSLGYNSTLEISFEEFYYLSKAVTRGVSKKFLICDLPYGSFESSTAQCIDNSIKLMKLGKIQSIKIEGSYEYEKEIKRLIDIGIPVTGHIGLKPQRFSKTSGFKVQGQALKDALEIYKEACFLNRLGVSLLVLECIPSKLAKFITENISVPTIGIGAGNSTSGQVLVQGDLLGCSESERIPKFLKQYENFYGKGLEALNKYGNEVKNREYPEKKHEYGIKDEVFQEFVKAAKDIKI</sequence>
<dbReference type="STRING" id="669874.A0A1E4TXQ2"/>
<comment type="similarity">
    <text evidence="2 7">Belongs to the PanB family.</text>
</comment>
<dbReference type="HAMAP" id="MF_00156">
    <property type="entry name" value="PanB"/>
    <property type="match status" value="1"/>
</dbReference>
<evidence type="ECO:0000313" key="8">
    <source>
        <dbReference type="EMBL" id="ODV96542.1"/>
    </source>
</evidence>
<evidence type="ECO:0000256" key="2">
    <source>
        <dbReference type="ARBA" id="ARBA00008676"/>
    </source>
</evidence>
<reference evidence="9" key="1">
    <citation type="submission" date="2016-05" db="EMBL/GenBank/DDBJ databases">
        <title>Comparative genomics of biotechnologically important yeasts.</title>
        <authorList>
            <consortium name="DOE Joint Genome Institute"/>
            <person name="Riley R."/>
            <person name="Haridas S."/>
            <person name="Wolfe K.H."/>
            <person name="Lopes M.R."/>
            <person name="Hittinger C.T."/>
            <person name="Goker M."/>
            <person name="Salamov A."/>
            <person name="Wisecaver J."/>
            <person name="Long T.M."/>
            <person name="Aerts A.L."/>
            <person name="Barry K."/>
            <person name="Choi C."/>
            <person name="Clum A."/>
            <person name="Coughlan A.Y."/>
            <person name="Deshpande S."/>
            <person name="Douglass A.P."/>
            <person name="Hanson S.J."/>
            <person name="Klenk H.-P."/>
            <person name="Labutti K."/>
            <person name="Lapidus A."/>
            <person name="Lindquist E."/>
            <person name="Lipzen A."/>
            <person name="Meier-Kolthoff J.P."/>
            <person name="Ohm R.A."/>
            <person name="Otillar R.P."/>
            <person name="Pangilinan J."/>
            <person name="Peng Y."/>
            <person name="Rokas A."/>
            <person name="Rosa C.A."/>
            <person name="Scheuner C."/>
            <person name="Sibirny A.A."/>
            <person name="Slot J.C."/>
            <person name="Stielow J.B."/>
            <person name="Sun H."/>
            <person name="Kurtzman C.P."/>
            <person name="Blackwell M."/>
            <person name="Grigoriev I.V."/>
            <person name="Jeffries T.W."/>
        </authorList>
    </citation>
    <scope>NUCLEOTIDE SEQUENCE [LARGE SCALE GENOMIC DNA]</scope>
    <source>
        <strain evidence="9">NRRL Y-2460</strain>
    </source>
</reference>
<dbReference type="FunFam" id="3.20.20.60:FF:000003">
    <property type="entry name" value="3-methyl-2-oxobutanoate hydroxymethyltransferase"/>
    <property type="match status" value="1"/>
</dbReference>
<evidence type="ECO:0000313" key="9">
    <source>
        <dbReference type="Proteomes" id="UP000094236"/>
    </source>
</evidence>
<dbReference type="Gene3D" id="3.20.20.60">
    <property type="entry name" value="Phosphoenolpyruvate-binding domains"/>
    <property type="match status" value="1"/>
</dbReference>
<evidence type="ECO:0000256" key="7">
    <source>
        <dbReference type="RuleBase" id="RU362100"/>
    </source>
</evidence>
<accession>A0A1E4TXQ2</accession>
<dbReference type="InterPro" id="IPR015813">
    <property type="entry name" value="Pyrv/PenolPyrv_kinase-like_dom"/>
</dbReference>